<dbReference type="SUPFAM" id="SSF53474">
    <property type="entry name" value="alpha/beta-Hydrolases"/>
    <property type="match status" value="1"/>
</dbReference>
<keyword evidence="3" id="KW-0378">Hydrolase</keyword>
<proteinExistence type="predicted"/>
<accession>A0A242MLU8</accession>
<dbReference type="InterPro" id="IPR032710">
    <property type="entry name" value="NTF2-like_dom_sf"/>
</dbReference>
<dbReference type="EMBL" id="NBTZ01000100">
    <property type="protein sequence ID" value="OTP71725.1"/>
    <property type="molecule type" value="Genomic_DNA"/>
</dbReference>
<dbReference type="Pfam" id="PF12680">
    <property type="entry name" value="SnoaL_2"/>
    <property type="match status" value="1"/>
</dbReference>
<comment type="caution">
    <text evidence="3">The sequence shown here is derived from an EMBL/GenBank/DDBJ whole genome shotgun (WGS) entry which is preliminary data.</text>
</comment>
<dbReference type="PANTHER" id="PTHR46623:SF6">
    <property type="entry name" value="ALPHA_BETA-HYDROLASES SUPERFAMILY PROTEIN"/>
    <property type="match status" value="1"/>
</dbReference>
<gene>
    <name evidence="3" type="ORF">PAMC26577_22470</name>
</gene>
<feature type="domain" description="Dienelactone hydrolase" evidence="1">
    <location>
        <begin position="52"/>
        <end position="266"/>
    </location>
</feature>
<dbReference type="Proteomes" id="UP000195221">
    <property type="component" value="Unassembled WGS sequence"/>
</dbReference>
<evidence type="ECO:0000313" key="3">
    <source>
        <dbReference type="EMBL" id="OTP71725.1"/>
    </source>
</evidence>
<dbReference type="SUPFAM" id="SSF54427">
    <property type="entry name" value="NTF2-like"/>
    <property type="match status" value="1"/>
</dbReference>
<dbReference type="InterPro" id="IPR037401">
    <property type="entry name" value="SnoaL-like"/>
</dbReference>
<dbReference type="Gene3D" id="3.10.450.50">
    <property type="match status" value="1"/>
</dbReference>
<dbReference type="Gene3D" id="3.40.50.1820">
    <property type="entry name" value="alpha/beta hydrolase"/>
    <property type="match status" value="1"/>
</dbReference>
<organism evidence="3 4">
    <name type="scientific">Caballeronia sordidicola</name>
    <name type="common">Burkholderia sordidicola</name>
    <dbReference type="NCBI Taxonomy" id="196367"/>
    <lineage>
        <taxon>Bacteria</taxon>
        <taxon>Pseudomonadati</taxon>
        <taxon>Pseudomonadota</taxon>
        <taxon>Betaproteobacteria</taxon>
        <taxon>Burkholderiales</taxon>
        <taxon>Burkholderiaceae</taxon>
        <taxon>Caballeronia</taxon>
    </lineage>
</organism>
<evidence type="ECO:0000259" key="1">
    <source>
        <dbReference type="Pfam" id="PF01738"/>
    </source>
</evidence>
<dbReference type="Pfam" id="PF01738">
    <property type="entry name" value="DLH"/>
    <property type="match status" value="1"/>
</dbReference>
<dbReference type="GO" id="GO:0016787">
    <property type="term" value="F:hydrolase activity"/>
    <property type="evidence" value="ECO:0007669"/>
    <property type="project" value="UniProtKB-KW"/>
</dbReference>
<sequence>MRVQHFDRHDLLDRPSAQYALHARQLSFIKRTKRGDMSNQTIEITAQDGGRFTAYLAKPAQGSGPGLVLLQEIFGINDYMKSMADRYAEEGYVVLVPDLFWRMKPGVVLGYGEADFAAALDFNARFDESQALDDIAATLAALRALPEQAGKLGVIGYCLGGRLAMRTAASMDVDCAVSYYGVDLDAYLGEIATIRCPMVFHFAENDTFTPPETRAKLEAAFAGKPLIEHYVYAGCDHAFATPERDHYDNPAALMAYSRTLSLLRKVLGPVYDLNRLWEMHCYYEFGTRDVDAVMPTMVAEPYVNHVPTMTGGVGYDQLKRFYKYHFVDSNPADTRLIPVSRTIGSDRVVDEFVFCATHDREIDWLLPGLKPTGKYFEVPMLAVIRFRGDKLYNEHIYWDQASVLVQIGVLDPTGLPVAGIQTAKKMIDETLPTNTLMPNWASSEGKPV</sequence>
<name>A0A242MLU8_CABSO</name>
<feature type="domain" description="SnoaL-like" evidence="2">
    <location>
        <begin position="284"/>
        <end position="391"/>
    </location>
</feature>
<dbReference type="InterPro" id="IPR002925">
    <property type="entry name" value="Dienelactn_hydro"/>
</dbReference>
<reference evidence="3 4" key="1">
    <citation type="submission" date="2017-03" db="EMBL/GenBank/DDBJ databases">
        <title>Genome analysis of strain PAMC 26577.</title>
        <authorList>
            <person name="Oh H.-M."/>
            <person name="Yang J.-A."/>
        </authorList>
    </citation>
    <scope>NUCLEOTIDE SEQUENCE [LARGE SCALE GENOMIC DNA]</scope>
    <source>
        <strain evidence="3 4">PAMC 26577</strain>
    </source>
</reference>
<evidence type="ECO:0000259" key="2">
    <source>
        <dbReference type="Pfam" id="PF12680"/>
    </source>
</evidence>
<protein>
    <submittedName>
        <fullName evidence="3">Dienelactone hydrolase family</fullName>
    </submittedName>
</protein>
<dbReference type="InterPro" id="IPR029058">
    <property type="entry name" value="AB_hydrolase_fold"/>
</dbReference>
<dbReference type="InterPro" id="IPR051049">
    <property type="entry name" value="Dienelactone_hydrolase-like"/>
</dbReference>
<dbReference type="PANTHER" id="PTHR46623">
    <property type="entry name" value="CARBOXYMETHYLENEBUTENOLIDASE-RELATED"/>
    <property type="match status" value="1"/>
</dbReference>
<dbReference type="AlphaFoldDB" id="A0A242MLU8"/>
<evidence type="ECO:0000313" key="4">
    <source>
        <dbReference type="Proteomes" id="UP000195221"/>
    </source>
</evidence>